<protein>
    <recommendedName>
        <fullName evidence="3">CMP/dCMP-type deaminase domain-containing protein</fullName>
    </recommendedName>
</protein>
<dbReference type="GO" id="GO:0008033">
    <property type="term" value="P:tRNA processing"/>
    <property type="evidence" value="ECO:0007669"/>
    <property type="project" value="UniProtKB-KW"/>
</dbReference>
<evidence type="ECO:0000313" key="4">
    <source>
        <dbReference type="EMBL" id="KAK5647200.1"/>
    </source>
</evidence>
<evidence type="ECO:0000256" key="1">
    <source>
        <dbReference type="ARBA" id="ARBA00022694"/>
    </source>
</evidence>
<reference evidence="4 5" key="1">
    <citation type="journal article" date="2024" name="Insects">
        <title>An Improved Chromosome-Level Genome Assembly of the Firefly Pyrocoelia pectoralis.</title>
        <authorList>
            <person name="Fu X."/>
            <person name="Meyer-Rochow V.B."/>
            <person name="Ballantyne L."/>
            <person name="Zhu X."/>
        </authorList>
    </citation>
    <scope>NUCLEOTIDE SEQUENCE [LARGE SCALE GENOMIC DNA]</scope>
    <source>
        <strain evidence="4">XCY_ONT2</strain>
    </source>
</reference>
<keyword evidence="5" id="KW-1185">Reference proteome</keyword>
<dbReference type="GO" id="GO:0005634">
    <property type="term" value="C:nucleus"/>
    <property type="evidence" value="ECO:0007669"/>
    <property type="project" value="TreeGrafter"/>
</dbReference>
<evidence type="ECO:0000256" key="2">
    <source>
        <dbReference type="ARBA" id="ARBA00038160"/>
    </source>
</evidence>
<dbReference type="InterPro" id="IPR016193">
    <property type="entry name" value="Cytidine_deaminase-like"/>
</dbReference>
<evidence type="ECO:0000259" key="3">
    <source>
        <dbReference type="PROSITE" id="PS51747"/>
    </source>
</evidence>
<feature type="domain" description="CMP/dCMP-type deaminase" evidence="3">
    <location>
        <begin position="151"/>
        <end position="329"/>
    </location>
</feature>
<dbReference type="PROSITE" id="PS51747">
    <property type="entry name" value="CYT_DCMP_DEAMINASES_2"/>
    <property type="match status" value="1"/>
</dbReference>
<dbReference type="InterPro" id="IPR002125">
    <property type="entry name" value="CMP_dCMP_dom"/>
</dbReference>
<evidence type="ECO:0000313" key="5">
    <source>
        <dbReference type="Proteomes" id="UP001329430"/>
    </source>
</evidence>
<dbReference type="AlphaFoldDB" id="A0AAN7VEN2"/>
<sequence>MNNQPKRRKLEPAAPFYPVLSPEFTEPTPLIYVYVDIIKDVKSISKVLVELNSVLPIPELGHLKRARGREILICRWSADLQPEGVHAVLKYKQFDISQLEGNIKKMLVAATVPKTKRQYQVVQKLWPCNFHSDKYIEQLCDNVLFTAHEINDHIKYMNVALDIAKFYKSRVGTIVVNPSIKSIIAVGFDKRFINPCQHAVMVAIDNVALTQNGGAWQNVKEAIKIRDHLNVNGLTLVLLQFLQEKYDDTNFGAKKLVEKPEIQTPSDDPYLCTGYEVYTTQEPCIMCSMALIHSRASRVFFGAKNNNGGLGSLCQIHTVKNLNHHYEVFGGLLEHECTKLLSVSLT</sequence>
<keyword evidence="1" id="KW-0819">tRNA processing</keyword>
<proteinExistence type="inferred from homology"/>
<dbReference type="EMBL" id="JAVRBK010000002">
    <property type="protein sequence ID" value="KAK5647200.1"/>
    <property type="molecule type" value="Genomic_DNA"/>
</dbReference>
<dbReference type="GO" id="GO:0052717">
    <property type="term" value="F:tRNA-specific adenosine-34 deaminase activity"/>
    <property type="evidence" value="ECO:0007669"/>
    <property type="project" value="TreeGrafter"/>
</dbReference>
<dbReference type="Proteomes" id="UP001329430">
    <property type="component" value="Chromosome 2"/>
</dbReference>
<comment type="caution">
    <text evidence="4">The sequence shown here is derived from an EMBL/GenBank/DDBJ whole genome shotgun (WGS) entry which is preliminary data.</text>
</comment>
<gene>
    <name evidence="4" type="ORF">RI129_002092</name>
</gene>
<accession>A0AAN7VEN2</accession>
<dbReference type="SUPFAM" id="SSF53927">
    <property type="entry name" value="Cytidine deaminase-like"/>
    <property type="match status" value="1"/>
</dbReference>
<organism evidence="4 5">
    <name type="scientific">Pyrocoelia pectoralis</name>
    <dbReference type="NCBI Taxonomy" id="417401"/>
    <lineage>
        <taxon>Eukaryota</taxon>
        <taxon>Metazoa</taxon>
        <taxon>Ecdysozoa</taxon>
        <taxon>Arthropoda</taxon>
        <taxon>Hexapoda</taxon>
        <taxon>Insecta</taxon>
        <taxon>Pterygota</taxon>
        <taxon>Neoptera</taxon>
        <taxon>Endopterygota</taxon>
        <taxon>Coleoptera</taxon>
        <taxon>Polyphaga</taxon>
        <taxon>Elateriformia</taxon>
        <taxon>Elateroidea</taxon>
        <taxon>Lampyridae</taxon>
        <taxon>Lampyrinae</taxon>
        <taxon>Pyrocoelia</taxon>
    </lineage>
</organism>
<name>A0AAN7VEN2_9COLE</name>
<dbReference type="PANTHER" id="PTHR11079">
    <property type="entry name" value="CYTOSINE DEAMINASE FAMILY MEMBER"/>
    <property type="match status" value="1"/>
</dbReference>
<comment type="similarity">
    <text evidence="2">Belongs to the cytidine and deoxycytidylate deaminase family. ADAT3 subfamily.</text>
</comment>
<dbReference type="Pfam" id="PF00383">
    <property type="entry name" value="dCMP_cyt_deam_1"/>
    <property type="match status" value="1"/>
</dbReference>
<dbReference type="Gene3D" id="3.40.140.10">
    <property type="entry name" value="Cytidine Deaminase, domain 2"/>
    <property type="match status" value="1"/>
</dbReference>
<dbReference type="PANTHER" id="PTHR11079:SF156">
    <property type="entry name" value="INACTIVE TRNA-SPECIFIC ADENOSINE DEAMINASE-LIKE PROTEIN 3-RELATED"/>
    <property type="match status" value="1"/>
</dbReference>
<dbReference type="GO" id="GO:0005737">
    <property type="term" value="C:cytoplasm"/>
    <property type="evidence" value="ECO:0007669"/>
    <property type="project" value="TreeGrafter"/>
</dbReference>